<dbReference type="Gene3D" id="1.10.260.40">
    <property type="entry name" value="lambda repressor-like DNA-binding domains"/>
    <property type="match status" value="1"/>
</dbReference>
<evidence type="ECO:0000256" key="1">
    <source>
        <dbReference type="ARBA" id="ARBA00023015"/>
    </source>
</evidence>
<name>A0ABV9HDP8_9MICO</name>
<proteinExistence type="predicted"/>
<dbReference type="SUPFAM" id="SSF53822">
    <property type="entry name" value="Periplasmic binding protein-like I"/>
    <property type="match status" value="1"/>
</dbReference>
<dbReference type="SMART" id="SM00354">
    <property type="entry name" value="HTH_LACI"/>
    <property type="match status" value="1"/>
</dbReference>
<dbReference type="InterPro" id="IPR046335">
    <property type="entry name" value="LacI/GalR-like_sensor"/>
</dbReference>
<dbReference type="GO" id="GO:0003677">
    <property type="term" value="F:DNA binding"/>
    <property type="evidence" value="ECO:0007669"/>
    <property type="project" value="UniProtKB-KW"/>
</dbReference>
<organism evidence="5 6">
    <name type="scientific">Promicromonospora alba</name>
    <dbReference type="NCBI Taxonomy" id="1616110"/>
    <lineage>
        <taxon>Bacteria</taxon>
        <taxon>Bacillati</taxon>
        <taxon>Actinomycetota</taxon>
        <taxon>Actinomycetes</taxon>
        <taxon>Micrococcales</taxon>
        <taxon>Promicromonosporaceae</taxon>
        <taxon>Promicromonospora</taxon>
    </lineage>
</organism>
<gene>
    <name evidence="5" type="ORF">ACFO6V_01635</name>
</gene>
<dbReference type="CDD" id="cd06267">
    <property type="entry name" value="PBP1_LacI_sugar_binding-like"/>
    <property type="match status" value="1"/>
</dbReference>
<dbReference type="SUPFAM" id="SSF47413">
    <property type="entry name" value="lambda repressor-like DNA-binding domains"/>
    <property type="match status" value="1"/>
</dbReference>
<dbReference type="InterPro" id="IPR000843">
    <property type="entry name" value="HTH_LacI"/>
</dbReference>
<dbReference type="Proteomes" id="UP001596011">
    <property type="component" value="Unassembled WGS sequence"/>
</dbReference>
<dbReference type="PROSITE" id="PS50932">
    <property type="entry name" value="HTH_LACI_2"/>
    <property type="match status" value="1"/>
</dbReference>
<dbReference type="EMBL" id="JBHSFI010000001">
    <property type="protein sequence ID" value="MFC4626915.1"/>
    <property type="molecule type" value="Genomic_DNA"/>
</dbReference>
<dbReference type="InterPro" id="IPR028082">
    <property type="entry name" value="Peripla_BP_I"/>
</dbReference>
<evidence type="ECO:0000313" key="6">
    <source>
        <dbReference type="Proteomes" id="UP001596011"/>
    </source>
</evidence>
<keyword evidence="1" id="KW-0805">Transcription regulation</keyword>
<keyword evidence="2 5" id="KW-0238">DNA-binding</keyword>
<keyword evidence="3" id="KW-0804">Transcription</keyword>
<evidence type="ECO:0000256" key="3">
    <source>
        <dbReference type="ARBA" id="ARBA00023163"/>
    </source>
</evidence>
<dbReference type="RefSeq" id="WP_377131487.1">
    <property type="nucleotide sequence ID" value="NZ_JBHSFI010000001.1"/>
</dbReference>
<comment type="caution">
    <text evidence="5">The sequence shown here is derived from an EMBL/GenBank/DDBJ whole genome shotgun (WGS) entry which is preliminary data.</text>
</comment>
<evidence type="ECO:0000259" key="4">
    <source>
        <dbReference type="PROSITE" id="PS50932"/>
    </source>
</evidence>
<dbReference type="Pfam" id="PF00356">
    <property type="entry name" value="LacI"/>
    <property type="match status" value="1"/>
</dbReference>
<reference evidence="6" key="1">
    <citation type="journal article" date="2019" name="Int. J. Syst. Evol. Microbiol.">
        <title>The Global Catalogue of Microorganisms (GCM) 10K type strain sequencing project: providing services to taxonomists for standard genome sequencing and annotation.</title>
        <authorList>
            <consortium name="The Broad Institute Genomics Platform"/>
            <consortium name="The Broad Institute Genome Sequencing Center for Infectious Disease"/>
            <person name="Wu L."/>
            <person name="Ma J."/>
        </authorList>
    </citation>
    <scope>NUCLEOTIDE SEQUENCE [LARGE SCALE GENOMIC DNA]</scope>
    <source>
        <strain evidence="6">CCUG 42722</strain>
    </source>
</reference>
<dbReference type="Gene3D" id="3.40.50.2300">
    <property type="match status" value="2"/>
</dbReference>
<dbReference type="Pfam" id="PF13377">
    <property type="entry name" value="Peripla_BP_3"/>
    <property type="match status" value="1"/>
</dbReference>
<dbReference type="PROSITE" id="PS00356">
    <property type="entry name" value="HTH_LACI_1"/>
    <property type="match status" value="1"/>
</dbReference>
<protein>
    <submittedName>
        <fullName evidence="5">LacI family DNA-binding transcriptional regulator</fullName>
    </submittedName>
</protein>
<dbReference type="PANTHER" id="PTHR30146">
    <property type="entry name" value="LACI-RELATED TRANSCRIPTIONAL REPRESSOR"/>
    <property type="match status" value="1"/>
</dbReference>
<evidence type="ECO:0000256" key="2">
    <source>
        <dbReference type="ARBA" id="ARBA00023125"/>
    </source>
</evidence>
<dbReference type="InterPro" id="IPR010982">
    <property type="entry name" value="Lambda_DNA-bd_dom_sf"/>
</dbReference>
<feature type="domain" description="HTH lacI-type" evidence="4">
    <location>
        <begin position="19"/>
        <end position="73"/>
    </location>
</feature>
<sequence length="355" mass="38524">MTPAEPRPDGARAGSPRPSTIEDVAREAGVSRAAVSKVIRNAYGVSDRMRTQVEAAIERLGYRPRVAARAMRGASFTFGFEIPQVGNDFLTMIVDGATEALAETPYQMIIAPLGRDQKGDMAINSLVDRQVDGIVAISPRVDPAWIERIAERIPVVMIGRHDRSDRYDTITGDDRSGAEQVMSHLLDQGHRRITHLTIHPSRPEPPWAGQAGDEPHVIRTAVYRERMAALGLEQSVVHTMFDGSEAHDATRALLASPEPPTAIFAGNDTLAIGVLSAIAEAGLDERDVSVVGYDNIPIAGHPLVSLSSVDQSGVLMGREAARLLFERLSGRTEAVQSQIEATLRERRSSAPPRRP</sequence>
<dbReference type="CDD" id="cd01392">
    <property type="entry name" value="HTH_LacI"/>
    <property type="match status" value="1"/>
</dbReference>
<accession>A0ABV9HDP8</accession>
<keyword evidence="6" id="KW-1185">Reference proteome</keyword>
<dbReference type="PANTHER" id="PTHR30146:SF155">
    <property type="entry name" value="ALANINE RACEMASE"/>
    <property type="match status" value="1"/>
</dbReference>
<evidence type="ECO:0000313" key="5">
    <source>
        <dbReference type="EMBL" id="MFC4626915.1"/>
    </source>
</evidence>